<evidence type="ECO:0000313" key="1">
    <source>
        <dbReference type="EMBL" id="AEM88132.1"/>
    </source>
</evidence>
<keyword evidence="2" id="KW-1185">Reference proteome</keyword>
<accession>G2PAV6</accession>
<dbReference type="HOGENOM" id="CLU_218460_0_0_11"/>
<dbReference type="KEGG" id="svl:Strvi_8830"/>
<name>G2PAV6_STRV4</name>
<dbReference type="Proteomes" id="UP000008703">
    <property type="component" value="Chromosome"/>
</dbReference>
<organism evidence="1 2">
    <name type="scientific">Streptomyces violaceusniger (strain Tu 4113)</name>
    <dbReference type="NCBI Taxonomy" id="653045"/>
    <lineage>
        <taxon>Bacteria</taxon>
        <taxon>Bacillati</taxon>
        <taxon>Actinomycetota</taxon>
        <taxon>Actinomycetes</taxon>
        <taxon>Kitasatosporales</taxon>
        <taxon>Streptomycetaceae</taxon>
        <taxon>Streptomyces</taxon>
        <taxon>Streptomyces violaceusniger group</taxon>
    </lineage>
</organism>
<sequence length="43" mass="5246">MAKKHNKPKGHCRCSRRDQSYRMARWLGPVYTIYKIVRDHWTA</sequence>
<protein>
    <submittedName>
        <fullName evidence="1">Uncharacterized protein</fullName>
    </submittedName>
</protein>
<reference evidence="1" key="1">
    <citation type="submission" date="2011-08" db="EMBL/GenBank/DDBJ databases">
        <title>Complete sequence of chromosome of Streptomyces violaceusniger Tu 4113.</title>
        <authorList>
            <consortium name="US DOE Joint Genome Institute"/>
            <person name="Lucas S."/>
            <person name="Han J."/>
            <person name="Lapidus A."/>
            <person name="Cheng J.-F."/>
            <person name="Goodwin L."/>
            <person name="Pitluck S."/>
            <person name="Peters L."/>
            <person name="Ivanova N."/>
            <person name="Daligault H."/>
            <person name="Detter J.C."/>
            <person name="Han C."/>
            <person name="Tapia R."/>
            <person name="Land M."/>
            <person name="Hauser L."/>
            <person name="Kyrpides N."/>
            <person name="Ivanova N."/>
            <person name="Pagani I."/>
            <person name="Hagen A."/>
            <person name="Katz L."/>
            <person name="Fiedler H.-P."/>
            <person name="Keasling J."/>
            <person name="Fortman J."/>
            <person name="Woyke T."/>
        </authorList>
    </citation>
    <scope>NUCLEOTIDE SEQUENCE [LARGE SCALE GENOMIC DNA]</scope>
    <source>
        <strain evidence="1">Tu 4113</strain>
    </source>
</reference>
<dbReference type="AlphaFoldDB" id="G2PAV6"/>
<dbReference type="EMBL" id="CP002994">
    <property type="protein sequence ID" value="AEM88132.1"/>
    <property type="molecule type" value="Genomic_DNA"/>
</dbReference>
<gene>
    <name evidence="1" type="ORF">Strvi_8830</name>
</gene>
<proteinExistence type="predicted"/>
<evidence type="ECO:0000313" key="2">
    <source>
        <dbReference type="Proteomes" id="UP000008703"/>
    </source>
</evidence>